<dbReference type="SUPFAM" id="SSF50494">
    <property type="entry name" value="Trypsin-like serine proteases"/>
    <property type="match status" value="1"/>
</dbReference>
<dbReference type="Gene3D" id="2.40.10.10">
    <property type="entry name" value="Trypsin-like serine proteases"/>
    <property type="match status" value="1"/>
</dbReference>
<comment type="caution">
    <text evidence="1">The sequence shown here is derived from an EMBL/GenBank/DDBJ whole genome shotgun (WGS) entry which is preliminary data.</text>
</comment>
<keyword evidence="2" id="KW-1185">Reference proteome</keyword>
<proteinExistence type="predicted"/>
<dbReference type="InterPro" id="IPR043504">
    <property type="entry name" value="Peptidase_S1_PA_chymotrypsin"/>
</dbReference>
<protein>
    <recommendedName>
        <fullName evidence="3">Serine protease</fullName>
    </recommendedName>
</protein>
<dbReference type="RefSeq" id="WP_190571995.1">
    <property type="nucleotide sequence ID" value="NZ_JACJQL010000084.1"/>
</dbReference>
<reference evidence="1 2" key="1">
    <citation type="journal article" date="2020" name="ISME J.">
        <title>Comparative genomics reveals insights into cyanobacterial evolution and habitat adaptation.</title>
        <authorList>
            <person name="Chen M.Y."/>
            <person name="Teng W.K."/>
            <person name="Zhao L."/>
            <person name="Hu C.X."/>
            <person name="Zhou Y.K."/>
            <person name="Han B.P."/>
            <person name="Song L.R."/>
            <person name="Shu W.S."/>
        </authorList>
    </citation>
    <scope>NUCLEOTIDE SEQUENCE [LARGE SCALE GENOMIC DNA]</scope>
    <source>
        <strain evidence="1 2">FACHB-3921</strain>
    </source>
</reference>
<name>A0ABR8BPQ0_9NOSO</name>
<accession>A0ABR8BPQ0</accession>
<evidence type="ECO:0000313" key="1">
    <source>
        <dbReference type="EMBL" id="MBD2255247.1"/>
    </source>
</evidence>
<organism evidence="1 2">
    <name type="scientific">Nostoc parmelioides FACHB-3921</name>
    <dbReference type="NCBI Taxonomy" id="2692909"/>
    <lineage>
        <taxon>Bacteria</taxon>
        <taxon>Bacillati</taxon>
        <taxon>Cyanobacteriota</taxon>
        <taxon>Cyanophyceae</taxon>
        <taxon>Nostocales</taxon>
        <taxon>Nostocaceae</taxon>
        <taxon>Nostoc</taxon>
    </lineage>
</organism>
<dbReference type="Proteomes" id="UP000621307">
    <property type="component" value="Unassembled WGS sequence"/>
</dbReference>
<dbReference type="InterPro" id="IPR009003">
    <property type="entry name" value="Peptidase_S1_PA"/>
</dbReference>
<sequence length="382" mass="41434">MKLDENKMILSQQYTAEVQTAHRAAVEEFMNPQQLRPNVVGLGVGVKWRDGQPTGEPALLTLVTHKIPRDELSRADLIPSRLADMQTDVLEIGYPFAGVGELRQKPTQVRTELIQPTNGATGTYRVTERMEIPEMGVELLAKRARPAEGGYSVGHYKITAGTIATCVYDILPGGSTNPPVHGVGTPPRYYILSNNHVLANSNDAAVGDPILQPGPFDGGNASTDIIARLNRFVPIDFEPTIPREQHRNLVDAAIAEAAFHDIDREIYWLGYVRGWRRKQDVTVGTPVFKTGRTTNFTSGRITAISATVDVGYGNGKVARFKDQIITTNISAGGDSGSLVATLVNNVPAAVGLLFAGSSVATIVNQIENVRSLLRVEIAEQML</sequence>
<evidence type="ECO:0008006" key="3">
    <source>
        <dbReference type="Google" id="ProtNLM"/>
    </source>
</evidence>
<dbReference type="EMBL" id="JACJQL010000084">
    <property type="protein sequence ID" value="MBD2255247.1"/>
    <property type="molecule type" value="Genomic_DNA"/>
</dbReference>
<gene>
    <name evidence="1" type="ORF">H6G14_28945</name>
</gene>
<evidence type="ECO:0000313" key="2">
    <source>
        <dbReference type="Proteomes" id="UP000621307"/>
    </source>
</evidence>